<name>A0A1K1KPM3_9LACO</name>
<dbReference type="AlphaFoldDB" id="A0A1K1KPM3"/>
<dbReference type="KEGG" id="laca:LAC1533_1353"/>
<sequence length="37" mass="4433">MTVASLSQLFLCQVMKIMSKFSQNHEKTMIFYRKAYE</sequence>
<protein>
    <submittedName>
        <fullName evidence="1">Uncharacterized protein</fullName>
    </submittedName>
</protein>
<dbReference type="EMBL" id="LT630287">
    <property type="protein sequence ID" value="SFV40773.1"/>
    <property type="molecule type" value="Genomic_DNA"/>
</dbReference>
<evidence type="ECO:0000313" key="2">
    <source>
        <dbReference type="Proteomes" id="UP000190935"/>
    </source>
</evidence>
<accession>A0A1K1KPM3</accession>
<gene>
    <name evidence="1" type="ORF">LAC1533_1353</name>
</gene>
<dbReference type="Proteomes" id="UP000190935">
    <property type="component" value="Chromosome I"/>
</dbReference>
<organism evidence="1 2">
    <name type="scientific">Ligilactobacillus acidipiscis</name>
    <dbReference type="NCBI Taxonomy" id="89059"/>
    <lineage>
        <taxon>Bacteria</taxon>
        <taxon>Bacillati</taxon>
        <taxon>Bacillota</taxon>
        <taxon>Bacilli</taxon>
        <taxon>Lactobacillales</taxon>
        <taxon>Lactobacillaceae</taxon>
        <taxon>Ligilactobacillus</taxon>
    </lineage>
</organism>
<reference evidence="2" key="1">
    <citation type="submission" date="2016-11" db="EMBL/GenBank/DDBJ databases">
        <authorList>
            <person name="Papadimitriou K."/>
        </authorList>
    </citation>
    <scope>NUCLEOTIDE SEQUENCE [LARGE SCALE GENOMIC DNA]</scope>
    <source>
        <strain evidence="2">ACA-DC 1533</strain>
    </source>
</reference>
<proteinExistence type="predicted"/>
<evidence type="ECO:0000313" key="1">
    <source>
        <dbReference type="EMBL" id="SFV40773.1"/>
    </source>
</evidence>